<feature type="signal peptide" evidence="2">
    <location>
        <begin position="1"/>
        <end position="23"/>
    </location>
</feature>
<evidence type="ECO:0008006" key="5">
    <source>
        <dbReference type="Google" id="ProtNLM"/>
    </source>
</evidence>
<keyword evidence="2" id="KW-0732">Signal</keyword>
<dbReference type="AlphaFoldDB" id="D6GTQ0"/>
<dbReference type="eggNOG" id="ENOG5034BIQ">
    <property type="taxonomic scope" value="Bacteria"/>
</dbReference>
<feature type="chain" id="PRO_5003083963" description="Copper amine oxidase-like N-terminal domain-containing protein" evidence="2">
    <location>
        <begin position="24"/>
        <end position="287"/>
    </location>
</feature>
<feature type="region of interest" description="Disordered" evidence="1">
    <location>
        <begin position="123"/>
        <end position="161"/>
    </location>
</feature>
<dbReference type="SMR" id="D6GTQ0"/>
<proteinExistence type="predicted"/>
<reference evidence="4" key="1">
    <citation type="submission" date="2010-12" db="EMBL/GenBank/DDBJ databases">
        <title>The genome sequence of Filifactor alocis strain ATCC 35896.</title>
        <authorList>
            <consortium name="The Broad Institute Genome Sequencing Platform"/>
            <person name="Ward D."/>
            <person name="Earl A."/>
            <person name="Feldgarden M."/>
            <person name="Young S.K."/>
            <person name="Gargeya S."/>
            <person name="Zeng Q."/>
            <person name="Alvarado L."/>
            <person name="Berlin A."/>
            <person name="Bochicchio J."/>
            <person name="Chapman S.B."/>
            <person name="Chen Z."/>
            <person name="Freedman E."/>
            <person name="Gellesch M."/>
            <person name="Goldberg J."/>
            <person name="Griggs A."/>
            <person name="Gujja S."/>
            <person name="Heilman E."/>
            <person name="Heiman D."/>
            <person name="Howarth C."/>
            <person name="Mehta T."/>
            <person name="Neiman D."/>
            <person name="Pearson M."/>
            <person name="Roberts A."/>
            <person name="Saif S."/>
            <person name="Shea T."/>
            <person name="Shenoy N."/>
            <person name="Sisk P."/>
            <person name="Stolte C."/>
            <person name="Sykes S."/>
            <person name="White J."/>
            <person name="Yandava C."/>
            <person name="Izard J."/>
            <person name="Blanton J.M."/>
            <person name="Baranova O.V."/>
            <person name="Tanner A.C."/>
            <person name="Dewhirst F.E."/>
            <person name="Haas B."/>
            <person name="Nusbaum C."/>
            <person name="Birren B."/>
        </authorList>
    </citation>
    <scope>NUCLEOTIDE SEQUENCE [LARGE SCALE GENOMIC DNA]</scope>
    <source>
        <strain evidence="4">ATCC 35896 / D40 B5</strain>
    </source>
</reference>
<dbReference type="RefSeq" id="WP_014262451.1">
    <property type="nucleotide sequence ID" value="NC_016630.1"/>
</dbReference>
<dbReference type="KEGG" id="faa:HMPREF0389_01489"/>
<feature type="compositionally biased region" description="Basic and acidic residues" evidence="1">
    <location>
        <begin position="148"/>
        <end position="161"/>
    </location>
</feature>
<protein>
    <recommendedName>
        <fullName evidence="5">Copper amine oxidase-like N-terminal domain-containing protein</fullName>
    </recommendedName>
</protein>
<sequence>MKIKKIAVVAMASVIGVTSFSFGAGLFQNKKVSYAINMVANGSPYIVQNQALKPFATDDGYTYLSVRSLSELGLVDIDWNGPTKTVTVSAKQTEDPVQVAQLNQRIAQLTNENILLKKENEELKAKTSSGKSSDSSNKKNKKSSGNELLKDMSSSDRRSLERDISSDLKNVKISTREYSSRFTFDPDVRISGNRVKLTLTAREKLDAGEWNDIIKGRRMSYLEEEFSDEAKDNVISVVKDLLKNYYDYEIEVSFQASKTDSNKDMKEIATANYRESSDRYKCYISKY</sequence>
<evidence type="ECO:0000256" key="1">
    <source>
        <dbReference type="SAM" id="MobiDB-lite"/>
    </source>
</evidence>
<accession>D6GTQ0</accession>
<name>D6GTQ0_FILAD</name>
<evidence type="ECO:0000313" key="4">
    <source>
        <dbReference type="Proteomes" id="UP000007468"/>
    </source>
</evidence>
<evidence type="ECO:0000256" key="2">
    <source>
        <dbReference type="SAM" id="SignalP"/>
    </source>
</evidence>
<organism evidence="3 4">
    <name type="scientific">Filifactor alocis (strain ATCC 35896 / CCUG 47790 / D40 B5)</name>
    <name type="common">Fusobacterium alocis</name>
    <dbReference type="NCBI Taxonomy" id="546269"/>
    <lineage>
        <taxon>Bacteria</taxon>
        <taxon>Bacillati</taxon>
        <taxon>Bacillota</taxon>
        <taxon>Clostridia</taxon>
        <taxon>Peptostreptococcales</taxon>
        <taxon>Filifactoraceae</taxon>
        <taxon>Filifactor</taxon>
    </lineage>
</organism>
<gene>
    <name evidence="3" type="ordered locus">HMPREF0389_01489</name>
</gene>
<dbReference type="EMBL" id="CP002390">
    <property type="protein sequence ID" value="EFE27857.1"/>
    <property type="molecule type" value="Genomic_DNA"/>
</dbReference>
<dbReference type="OrthoDB" id="9780101at2"/>
<keyword evidence="4" id="KW-1185">Reference proteome</keyword>
<dbReference type="Proteomes" id="UP000007468">
    <property type="component" value="Chromosome"/>
</dbReference>
<evidence type="ECO:0000313" key="3">
    <source>
        <dbReference type="EMBL" id="EFE27857.1"/>
    </source>
</evidence>